<protein>
    <recommendedName>
        <fullName evidence="8">Cytochrome P450</fullName>
    </recommendedName>
</protein>
<dbReference type="InterPro" id="IPR050364">
    <property type="entry name" value="Cytochrome_P450_fung"/>
</dbReference>
<dbReference type="EMBL" id="JAIHNG010000120">
    <property type="protein sequence ID" value="KAI5957678.1"/>
    <property type="molecule type" value="Genomic_DNA"/>
</dbReference>
<evidence type="ECO:0000256" key="2">
    <source>
        <dbReference type="ARBA" id="ARBA00022723"/>
    </source>
</evidence>
<dbReference type="InterPro" id="IPR002401">
    <property type="entry name" value="Cyt_P450_E_grp-I"/>
</dbReference>
<reference evidence="6 7" key="1">
    <citation type="journal article" date="2022" name="DNA Res.">
        <title>Genome analysis of five recently described species of the CUG-Ser clade uncovers Candida theae as a new hybrid lineage with pathogenic potential in the Candida parapsilosis species complex.</title>
        <authorList>
            <person name="Mixao V."/>
            <person name="Del Olmo V."/>
            <person name="Hegedusova E."/>
            <person name="Saus E."/>
            <person name="Pryszcz L."/>
            <person name="Cillingova A."/>
            <person name="Nosek J."/>
            <person name="Gabaldon T."/>
        </authorList>
    </citation>
    <scope>NUCLEOTIDE SEQUENCE [LARGE SCALE GENOMIC DNA]</scope>
    <source>
        <strain evidence="6 7">CBS 12239</strain>
    </source>
</reference>
<proteinExistence type="inferred from homology"/>
<evidence type="ECO:0000256" key="5">
    <source>
        <dbReference type="PIRSR" id="PIRSR602401-1"/>
    </source>
</evidence>
<evidence type="ECO:0000313" key="7">
    <source>
        <dbReference type="Proteomes" id="UP001204833"/>
    </source>
</evidence>
<evidence type="ECO:0000313" key="6">
    <source>
        <dbReference type="EMBL" id="KAI5957678.1"/>
    </source>
</evidence>
<keyword evidence="5" id="KW-0349">Heme</keyword>
<dbReference type="PANTHER" id="PTHR46300:SF9">
    <property type="entry name" value="P450, PUTATIVE-RELATED"/>
    <property type="match status" value="1"/>
</dbReference>
<gene>
    <name evidence="6" type="ORF">KGF57_002944</name>
</gene>
<dbReference type="InterPro" id="IPR001128">
    <property type="entry name" value="Cyt_P450"/>
</dbReference>
<dbReference type="Pfam" id="PF00067">
    <property type="entry name" value="p450"/>
    <property type="match status" value="1"/>
</dbReference>
<name>A0AAD5BE80_9ASCO</name>
<dbReference type="GeneID" id="76151003"/>
<organism evidence="6 7">
    <name type="scientific">Candida theae</name>
    <dbReference type="NCBI Taxonomy" id="1198502"/>
    <lineage>
        <taxon>Eukaryota</taxon>
        <taxon>Fungi</taxon>
        <taxon>Dikarya</taxon>
        <taxon>Ascomycota</taxon>
        <taxon>Saccharomycotina</taxon>
        <taxon>Pichiomycetes</taxon>
        <taxon>Debaryomycetaceae</taxon>
        <taxon>Candida/Lodderomyces clade</taxon>
        <taxon>Candida</taxon>
    </lineage>
</organism>
<keyword evidence="7" id="KW-1185">Reference proteome</keyword>
<dbReference type="GO" id="GO:0005506">
    <property type="term" value="F:iron ion binding"/>
    <property type="evidence" value="ECO:0007669"/>
    <property type="project" value="InterPro"/>
</dbReference>
<comment type="cofactor">
    <cofactor evidence="5">
        <name>heme</name>
        <dbReference type="ChEBI" id="CHEBI:30413"/>
    </cofactor>
</comment>
<evidence type="ECO:0000256" key="3">
    <source>
        <dbReference type="ARBA" id="ARBA00023002"/>
    </source>
</evidence>
<dbReference type="PANTHER" id="PTHR46300">
    <property type="entry name" value="P450, PUTATIVE (EUROFUNG)-RELATED-RELATED"/>
    <property type="match status" value="1"/>
</dbReference>
<dbReference type="AlphaFoldDB" id="A0AAD5BE80"/>
<dbReference type="GO" id="GO:0004497">
    <property type="term" value="F:monooxygenase activity"/>
    <property type="evidence" value="ECO:0007669"/>
    <property type="project" value="InterPro"/>
</dbReference>
<dbReference type="InterPro" id="IPR036396">
    <property type="entry name" value="Cyt_P450_sf"/>
</dbReference>
<evidence type="ECO:0000256" key="4">
    <source>
        <dbReference type="ARBA" id="ARBA00023004"/>
    </source>
</evidence>
<dbReference type="PRINTS" id="PR00463">
    <property type="entry name" value="EP450I"/>
</dbReference>
<evidence type="ECO:0000256" key="1">
    <source>
        <dbReference type="ARBA" id="ARBA00010617"/>
    </source>
</evidence>
<feature type="binding site" description="axial binding residue" evidence="5">
    <location>
        <position position="330"/>
    </location>
    <ligand>
        <name>heme</name>
        <dbReference type="ChEBI" id="CHEBI:30413"/>
    </ligand>
    <ligandPart>
        <name>Fe</name>
        <dbReference type="ChEBI" id="CHEBI:18248"/>
    </ligandPart>
</feature>
<accession>A0AAD5BE80</accession>
<dbReference type="GO" id="GO:0016705">
    <property type="term" value="F:oxidoreductase activity, acting on paired donors, with incorporation or reduction of molecular oxygen"/>
    <property type="evidence" value="ECO:0007669"/>
    <property type="project" value="InterPro"/>
</dbReference>
<keyword evidence="4 5" id="KW-0408">Iron</keyword>
<comment type="caution">
    <text evidence="6">The sequence shown here is derived from an EMBL/GenBank/DDBJ whole genome shotgun (WGS) entry which is preliminary data.</text>
</comment>
<dbReference type="Proteomes" id="UP001204833">
    <property type="component" value="Unassembled WGS sequence"/>
</dbReference>
<evidence type="ECO:0008006" key="8">
    <source>
        <dbReference type="Google" id="ProtNLM"/>
    </source>
</evidence>
<dbReference type="RefSeq" id="XP_051608381.1">
    <property type="nucleotide sequence ID" value="XM_051752311.1"/>
</dbReference>
<dbReference type="Gene3D" id="1.10.630.10">
    <property type="entry name" value="Cytochrome P450"/>
    <property type="match status" value="1"/>
</dbReference>
<dbReference type="SUPFAM" id="SSF48264">
    <property type="entry name" value="Cytochrome P450"/>
    <property type="match status" value="1"/>
</dbReference>
<keyword evidence="3" id="KW-0560">Oxidoreductase</keyword>
<dbReference type="PRINTS" id="PR00385">
    <property type="entry name" value="P450"/>
</dbReference>
<keyword evidence="2 5" id="KW-0479">Metal-binding</keyword>
<comment type="similarity">
    <text evidence="1">Belongs to the cytochrome P450 family.</text>
</comment>
<dbReference type="GO" id="GO:0020037">
    <property type="term" value="F:heme binding"/>
    <property type="evidence" value="ECO:0007669"/>
    <property type="project" value="InterPro"/>
</dbReference>
<sequence length="406" mass="46110">MTYKRKKRAVSQLLNSKSISSRKSTICDEIDYILGKLVLEVTANEDIDLATYLKYFTLRCSVFLMYGLHLDCFGKDHALCDEIIRNESEIIRLRSPISNIEDSVTLLRYFPKLTNAHKAVECGQTRNGYMNELYARFQEGAKDGNDNNDCTNSFVGQLLAQRGSKRLSEAEIYSICLTFISAGLDNTPLNLNYLLGILSQPVIGQMYQSKAIHNILDNCSGDVVVAWEQSGEANFENAYVHVLVLETLRHFTVLPLSLPRTTTKPFLHGDVIIPANTHLFLNAYAANNDEEHFESPLEFWPERWLDERGQSNFAAKINQHFSFGAGSRMCSGSSFALYEMYVFMVKFLLLFEVHPPDSKLMITDPFANNGNGRATSFEPRSHHVKLIRRQLLSPNEDKIRDVALRI</sequence>